<gene>
    <name evidence="11" type="ORF">BJX67DRAFT_294364</name>
</gene>
<feature type="signal peptide" evidence="10">
    <location>
        <begin position="1"/>
        <end position="24"/>
    </location>
</feature>
<dbReference type="PANTHER" id="PTHR12791">
    <property type="entry name" value="GOLGI SNARE BET1-RELATED"/>
    <property type="match status" value="1"/>
</dbReference>
<feature type="transmembrane region" description="Helical" evidence="9">
    <location>
        <begin position="216"/>
        <end position="238"/>
    </location>
</feature>
<evidence type="ECO:0000256" key="5">
    <source>
        <dbReference type="ARBA" id="ARBA00022989"/>
    </source>
</evidence>
<evidence type="ECO:0000256" key="8">
    <source>
        <dbReference type="ARBA" id="ARBA00046280"/>
    </source>
</evidence>
<evidence type="ECO:0000256" key="4">
    <source>
        <dbReference type="ARBA" id="ARBA00022927"/>
    </source>
</evidence>
<sequence>MGRRLTMSTVHKLSFLFSCSFSRAFLMNSWQYTWENKRVSCILAAVEKTLYNGRLDQSLQLFLGLQVLLDLMLCRCGCAITCCDSIVIDHVDPQPQTEVFTPGQHITSARFSQLPIHPIIPDHPIETHTFNPETDYNHHPEFKMADYEREQQNDHLLNSLSSKVSALKNVTIDIYDNARDQESLDHSNQVFSSLSTNLKGSANRLTRMARQGDTVAVLKVAGIVIGAGVLLWLILSWIF</sequence>
<name>A0ABR4LDQ4_9EURO</name>
<dbReference type="EMBL" id="JBFXLQ010000064">
    <property type="protein sequence ID" value="KAL2862660.1"/>
    <property type="molecule type" value="Genomic_DNA"/>
</dbReference>
<organism evidence="11 12">
    <name type="scientific">Aspergillus lucknowensis</name>
    <dbReference type="NCBI Taxonomy" id="176173"/>
    <lineage>
        <taxon>Eukaryota</taxon>
        <taxon>Fungi</taxon>
        <taxon>Dikarya</taxon>
        <taxon>Ascomycota</taxon>
        <taxon>Pezizomycotina</taxon>
        <taxon>Eurotiomycetes</taxon>
        <taxon>Eurotiomycetidae</taxon>
        <taxon>Eurotiales</taxon>
        <taxon>Aspergillaceae</taxon>
        <taxon>Aspergillus</taxon>
        <taxon>Aspergillus subgen. Nidulantes</taxon>
    </lineage>
</organism>
<evidence type="ECO:0000256" key="7">
    <source>
        <dbReference type="ARBA" id="ARBA00023136"/>
    </source>
</evidence>
<keyword evidence="5 9" id="KW-1133">Transmembrane helix</keyword>
<dbReference type="GeneID" id="98141927"/>
<evidence type="ECO:0000313" key="12">
    <source>
        <dbReference type="Proteomes" id="UP001610432"/>
    </source>
</evidence>
<evidence type="ECO:0000256" key="10">
    <source>
        <dbReference type="SAM" id="SignalP"/>
    </source>
</evidence>
<dbReference type="SUPFAM" id="SSF58038">
    <property type="entry name" value="SNARE fusion complex"/>
    <property type="match status" value="1"/>
</dbReference>
<proteinExistence type="predicted"/>
<evidence type="ECO:0000256" key="2">
    <source>
        <dbReference type="ARBA" id="ARBA00022448"/>
    </source>
</evidence>
<keyword evidence="10" id="KW-0732">Signal</keyword>
<comment type="caution">
    <text evidence="11">The sequence shown here is derived from an EMBL/GenBank/DDBJ whole genome shotgun (WGS) entry which is preliminary data.</text>
</comment>
<protein>
    <recommendedName>
        <fullName evidence="13">t-SNARE coiled-coil homology domain-containing protein</fullName>
    </recommendedName>
</protein>
<keyword evidence="7 9" id="KW-0472">Membrane</keyword>
<comment type="subcellular location">
    <subcellularLocation>
        <location evidence="8">Endomembrane system</location>
        <topology evidence="8">Single-pass type IV membrane protein</topology>
    </subcellularLocation>
    <subcellularLocation>
        <location evidence="1">Golgi apparatus membrane</location>
    </subcellularLocation>
</comment>
<evidence type="ECO:0000256" key="3">
    <source>
        <dbReference type="ARBA" id="ARBA00022692"/>
    </source>
</evidence>
<evidence type="ECO:0000256" key="1">
    <source>
        <dbReference type="ARBA" id="ARBA00004394"/>
    </source>
</evidence>
<evidence type="ECO:0008006" key="13">
    <source>
        <dbReference type="Google" id="ProtNLM"/>
    </source>
</evidence>
<evidence type="ECO:0000256" key="6">
    <source>
        <dbReference type="ARBA" id="ARBA00023034"/>
    </source>
</evidence>
<dbReference type="RefSeq" id="XP_070881639.1">
    <property type="nucleotide sequence ID" value="XM_071026855.1"/>
</dbReference>
<keyword evidence="3 9" id="KW-0812">Transmembrane</keyword>
<evidence type="ECO:0000256" key="9">
    <source>
        <dbReference type="SAM" id="Phobius"/>
    </source>
</evidence>
<keyword evidence="6" id="KW-0333">Golgi apparatus</keyword>
<keyword evidence="4" id="KW-0653">Protein transport</keyword>
<feature type="chain" id="PRO_5045836103" description="t-SNARE coiled-coil homology domain-containing protein" evidence="10">
    <location>
        <begin position="25"/>
        <end position="239"/>
    </location>
</feature>
<reference evidence="11 12" key="1">
    <citation type="submission" date="2024-07" db="EMBL/GenBank/DDBJ databases">
        <title>Section-level genome sequencing and comparative genomics of Aspergillus sections Usti and Cavernicolus.</title>
        <authorList>
            <consortium name="Lawrence Berkeley National Laboratory"/>
            <person name="Nybo J.L."/>
            <person name="Vesth T.C."/>
            <person name="Theobald S."/>
            <person name="Frisvad J.C."/>
            <person name="Larsen T.O."/>
            <person name="Kjaerboelling I."/>
            <person name="Rothschild-Mancinelli K."/>
            <person name="Lyhne E.K."/>
            <person name="Kogle M.E."/>
            <person name="Barry K."/>
            <person name="Clum A."/>
            <person name="Na H."/>
            <person name="Ledsgaard L."/>
            <person name="Lin J."/>
            <person name="Lipzen A."/>
            <person name="Kuo A."/>
            <person name="Riley R."/>
            <person name="Mondo S."/>
            <person name="Labutti K."/>
            <person name="Haridas S."/>
            <person name="Pangalinan J."/>
            <person name="Salamov A.A."/>
            <person name="Simmons B.A."/>
            <person name="Magnuson J.K."/>
            <person name="Chen J."/>
            <person name="Drula E."/>
            <person name="Henrissat B."/>
            <person name="Wiebenga A."/>
            <person name="Lubbers R.J."/>
            <person name="Gomes A.C."/>
            <person name="Macurrencykelacurrency M.R."/>
            <person name="Stajich J."/>
            <person name="Grigoriev I.V."/>
            <person name="Mortensen U.H."/>
            <person name="De Vries R.P."/>
            <person name="Baker S.E."/>
            <person name="Andersen M.R."/>
        </authorList>
    </citation>
    <scope>NUCLEOTIDE SEQUENCE [LARGE SCALE GENOMIC DNA]</scope>
    <source>
        <strain evidence="11 12">CBS 449.75</strain>
    </source>
</reference>
<keyword evidence="12" id="KW-1185">Reference proteome</keyword>
<accession>A0ABR4LDQ4</accession>
<dbReference type="Proteomes" id="UP001610432">
    <property type="component" value="Unassembled WGS sequence"/>
</dbReference>
<keyword evidence="2" id="KW-0813">Transport</keyword>
<dbReference type="InterPro" id="IPR039899">
    <property type="entry name" value="BET1_SNARE"/>
</dbReference>
<evidence type="ECO:0000313" key="11">
    <source>
        <dbReference type="EMBL" id="KAL2862660.1"/>
    </source>
</evidence>
<dbReference type="CDD" id="cd15853">
    <property type="entry name" value="SNARE_Bet1"/>
    <property type="match status" value="1"/>
</dbReference>